<dbReference type="PANTHER" id="PTHR32182">
    <property type="entry name" value="DNA REPLICATION AND REPAIR PROTEIN RECF"/>
    <property type="match status" value="1"/>
</dbReference>
<name>A0A9E6MQJ4_9ACTN</name>
<dbReference type="AlphaFoldDB" id="A0A9E6MQJ4"/>
<dbReference type="GO" id="GO:0006302">
    <property type="term" value="P:double-strand break repair"/>
    <property type="evidence" value="ECO:0007669"/>
    <property type="project" value="TreeGrafter"/>
</dbReference>
<dbReference type="GO" id="GO:0000731">
    <property type="term" value="P:DNA synthesis involved in DNA repair"/>
    <property type="evidence" value="ECO:0007669"/>
    <property type="project" value="TreeGrafter"/>
</dbReference>
<keyword evidence="2" id="KW-0234">DNA repair</keyword>
<evidence type="ECO:0000256" key="1">
    <source>
        <dbReference type="ARBA" id="ARBA00022763"/>
    </source>
</evidence>
<dbReference type="Proteomes" id="UP000636394">
    <property type="component" value="Unassembled WGS sequence"/>
</dbReference>
<dbReference type="Pfam" id="PF13555">
    <property type="entry name" value="AAA_29"/>
    <property type="match status" value="1"/>
</dbReference>
<dbReference type="Proteomes" id="UP000671910">
    <property type="component" value="Chromosome"/>
</dbReference>
<feature type="coiled-coil region" evidence="3">
    <location>
        <begin position="636"/>
        <end position="663"/>
    </location>
</feature>
<dbReference type="EMBL" id="WPCR01000006">
    <property type="protein sequence ID" value="NHM14177.1"/>
    <property type="molecule type" value="Genomic_DNA"/>
</dbReference>
<dbReference type="InterPro" id="IPR025662">
    <property type="entry name" value="Sigma_54_int_dom_ATP-bd_1"/>
</dbReference>
<gene>
    <name evidence="4" type="ORF">GMI68_05255</name>
    <name evidence="5" type="ORF">J7S26_07615</name>
</gene>
<dbReference type="Pfam" id="PF13558">
    <property type="entry name" value="SbcC_Walker_B"/>
    <property type="match status" value="1"/>
</dbReference>
<evidence type="ECO:0000256" key="2">
    <source>
        <dbReference type="ARBA" id="ARBA00023204"/>
    </source>
</evidence>
<evidence type="ECO:0000256" key="3">
    <source>
        <dbReference type="SAM" id="Coils"/>
    </source>
</evidence>
<protein>
    <submittedName>
        <fullName evidence="5">AAA family ATPase</fullName>
    </submittedName>
</protein>
<evidence type="ECO:0000313" key="6">
    <source>
        <dbReference type="Proteomes" id="UP000636394"/>
    </source>
</evidence>
<dbReference type="PROSITE" id="PS00675">
    <property type="entry name" value="SIGMA54_INTERACT_1"/>
    <property type="match status" value="1"/>
</dbReference>
<keyword evidence="3" id="KW-0175">Coiled coil</keyword>
<dbReference type="InterPro" id="IPR027417">
    <property type="entry name" value="P-loop_NTPase"/>
</dbReference>
<keyword evidence="6" id="KW-1185">Reference proteome</keyword>
<evidence type="ECO:0000313" key="4">
    <source>
        <dbReference type="EMBL" id="NHM14177.1"/>
    </source>
</evidence>
<feature type="coiled-coil region" evidence="3">
    <location>
        <begin position="323"/>
        <end position="350"/>
    </location>
</feature>
<accession>A0A9E6MQJ4</accession>
<dbReference type="RefSeq" id="WP_166339360.1">
    <property type="nucleotide sequence ID" value="NZ_CP072829.1"/>
</dbReference>
<evidence type="ECO:0000313" key="5">
    <source>
        <dbReference type="EMBL" id="QTU84208.1"/>
    </source>
</evidence>
<sequence length="1131" mass="126342">MSASRGHIGQWRLAHMEVVNWGTFCGHHAVEVSPQGLLITGESGSGKSTLLDAIATALTPPGKRQFNAAAKTNGSLRDDRSLVSYLRGAYAHATTASGEIASRFLRDRAAIWSGILLRYDCGIVDGLPIHRPVNLVVLFHLKAGSVNQADVSSLYVVARGTCTLLDLKPFIERGADLAALNRYLGTSGKGHRSFAPYAALFCRFMGIRSTQTLELLHKTQAAKNFGSLDELFRRFMLEKPPTYELSDAAVDQFTSLSDAYAGVVEQRKQMLALEPLEGLAEKLSTAQNNLQKSEHLREQLGPLTLSLEKLSVEAAITALHHQAETAAIQQTEAEAEVRNAEVERERAVALYDKNDGLALAMAEKDATMARLKCADITQRRKHLLHDLRCLEIASLPASQAQFIDLQRRLEKEALEAKKASETASLENTRIAARIEGCKTKTQAIEEELRHLRENPTNIPEKLHRIRHQLADELGLSDHDVPFFGELVSVRPQDEAWQGALERLIGRQALVLLAPKKAGPSVSAWVNGHNLGTRFEYELVPEAIEVPSVKLSEHSSVRKLVVNNAPAHPEFALWANREIRRRFNYECVPCVEDLAKHQYALTQEGLIKRAERHVKDDRYRINDRTRWLLGTSNAQKIDVLAGNLQTCREELEQAQTSYRQAQKQLRTSFDLQRTCEVLREAAWENYDINAATEELEAANRFLETLTKGNAKLAEAARLRDAAIERERTARKAYADAQSALSDIAAKTSKLEDTLASIAEKMPPDWHIDDADRTELTNLLKKANSACLADSAALWQASSDVHNVITRRKDDEAAIVQRTLHAIEAILMSFKRDWPAQAAHFDASIKDLDGYLAILRRIRAVGLPDYENRFLQILSEFSRDRITALNTAIRGAFAEIREKLEPVNRSLALSDYAPGIHLHIELQKNLPVEARDFLSSLRTIVEGSWNIDDVNEAEQRFLSLSQIINRLGSEDPADKRWKDRCLDTRLHVAFVAKELDATGAVCNVHASDAGLSGGEKQKLVIFCLAAALRYQLSDESEEEPSYGTVVLDEAFDKADYHFTKMAMSIFETFGFHMILATPEKWLKTLEHYVGAFALVRKDDGRRSNVDYLEFKDAPKPLAKSEQSATTRTGENSR</sequence>
<reference evidence="4 6" key="1">
    <citation type="submission" date="2019-11" db="EMBL/GenBank/DDBJ databases">
        <title>Eggerthellaceae novel genus isolated from the rectal contents of marmort.</title>
        <authorList>
            <person name="Zhang G."/>
        </authorList>
    </citation>
    <scope>NUCLEOTIDE SEQUENCE [LARGE SCALE GENOMIC DNA]</scope>
    <source>
        <strain evidence="6">zg-886</strain>
        <strain evidence="4">Zg-886</strain>
    </source>
</reference>
<dbReference type="CDD" id="cd00267">
    <property type="entry name" value="ABC_ATPase"/>
    <property type="match status" value="1"/>
</dbReference>
<dbReference type="SUPFAM" id="SSF52540">
    <property type="entry name" value="P-loop containing nucleoside triphosphate hydrolases"/>
    <property type="match status" value="1"/>
</dbReference>
<dbReference type="PANTHER" id="PTHR32182:SF0">
    <property type="entry name" value="DNA REPLICATION AND REPAIR PROTEIN RECF"/>
    <property type="match status" value="1"/>
</dbReference>
<reference evidence="5" key="2">
    <citation type="submission" date="2021-04" db="EMBL/GenBank/DDBJ databases">
        <title>Novel species in family Eggerthellaceae.</title>
        <authorList>
            <person name="Zhang G."/>
        </authorList>
    </citation>
    <scope>NUCLEOTIDE SEQUENCE</scope>
    <source>
        <strain evidence="5">Zg-886</strain>
    </source>
</reference>
<keyword evidence="1" id="KW-0227">DNA damage</keyword>
<dbReference type="EMBL" id="CP072829">
    <property type="protein sequence ID" value="QTU84208.1"/>
    <property type="molecule type" value="Genomic_DNA"/>
</dbReference>
<dbReference type="KEGG" id="ebz:J7S26_07615"/>
<evidence type="ECO:0000313" key="7">
    <source>
        <dbReference type="Proteomes" id="UP000671910"/>
    </source>
</evidence>
<proteinExistence type="predicted"/>
<dbReference type="Gene3D" id="3.40.50.300">
    <property type="entry name" value="P-loop containing nucleotide triphosphate hydrolases"/>
    <property type="match status" value="1"/>
</dbReference>
<organism evidence="5 7">
    <name type="scientific">Xiamenia xianingshaonis</name>
    <dbReference type="NCBI Taxonomy" id="2682776"/>
    <lineage>
        <taxon>Bacteria</taxon>
        <taxon>Bacillati</taxon>
        <taxon>Actinomycetota</taxon>
        <taxon>Coriobacteriia</taxon>
        <taxon>Eggerthellales</taxon>
        <taxon>Eggerthellaceae</taxon>
        <taxon>Xiamenia</taxon>
    </lineage>
</organism>